<dbReference type="SUPFAM" id="SSF48334">
    <property type="entry name" value="DNA repair protein MutS, domain III"/>
    <property type="match status" value="1"/>
</dbReference>
<keyword evidence="9" id="KW-1185">Reference proteome</keyword>
<dbReference type="GO" id="GO:0030983">
    <property type="term" value="F:mismatched DNA binding"/>
    <property type="evidence" value="ECO:0007669"/>
    <property type="project" value="InterPro"/>
</dbReference>
<dbReference type="Pfam" id="PF05192">
    <property type="entry name" value="MutS_III"/>
    <property type="match status" value="1"/>
</dbReference>
<comment type="similarity">
    <text evidence="1">Belongs to the DNA mismatch repair MutS family.</text>
</comment>
<keyword evidence="3" id="KW-0227">DNA damage</keyword>
<dbReference type="Pfam" id="PF01624">
    <property type="entry name" value="MutS_I"/>
    <property type="match status" value="1"/>
</dbReference>
<dbReference type="InterPro" id="IPR016151">
    <property type="entry name" value="DNA_mismatch_repair_MutS_N"/>
</dbReference>
<dbReference type="PANTHER" id="PTHR11361">
    <property type="entry name" value="DNA MISMATCH REPAIR PROTEIN MUTS FAMILY MEMBER"/>
    <property type="match status" value="1"/>
</dbReference>
<feature type="region of interest" description="Disordered" evidence="6">
    <location>
        <begin position="1"/>
        <end position="65"/>
    </location>
</feature>
<dbReference type="InterPro" id="IPR036678">
    <property type="entry name" value="MutS_con_dom_sf"/>
</dbReference>
<dbReference type="PROSITE" id="PS00486">
    <property type="entry name" value="DNA_MISMATCH_REPAIR_2"/>
    <property type="match status" value="1"/>
</dbReference>
<dbReference type="PIRSF" id="PIRSF037677">
    <property type="entry name" value="DNA_mis_repair_Msh6"/>
    <property type="match status" value="1"/>
</dbReference>
<evidence type="ECO:0000256" key="1">
    <source>
        <dbReference type="ARBA" id="ARBA00006271"/>
    </source>
</evidence>
<reference evidence="8" key="2">
    <citation type="submission" date="2023-06" db="EMBL/GenBank/DDBJ databases">
        <authorList>
            <person name="Ma L."/>
            <person name="Liu K.-W."/>
            <person name="Li Z."/>
            <person name="Hsiao Y.-Y."/>
            <person name="Qi Y."/>
            <person name="Fu T."/>
            <person name="Tang G."/>
            <person name="Zhang D."/>
            <person name="Sun W.-H."/>
            <person name="Liu D.-K."/>
            <person name="Li Y."/>
            <person name="Chen G.-Z."/>
            <person name="Liu X.-D."/>
            <person name="Liao X.-Y."/>
            <person name="Jiang Y.-T."/>
            <person name="Yu X."/>
            <person name="Hao Y."/>
            <person name="Huang J."/>
            <person name="Zhao X.-W."/>
            <person name="Ke S."/>
            <person name="Chen Y.-Y."/>
            <person name="Wu W.-L."/>
            <person name="Hsu J.-L."/>
            <person name="Lin Y.-F."/>
            <person name="Huang M.-D."/>
            <person name="Li C.-Y."/>
            <person name="Huang L."/>
            <person name="Wang Z.-W."/>
            <person name="Zhao X."/>
            <person name="Zhong W.-Y."/>
            <person name="Peng D.-H."/>
            <person name="Ahmad S."/>
            <person name="Lan S."/>
            <person name="Zhang J.-S."/>
            <person name="Tsai W.-C."/>
            <person name="Van De Peer Y."/>
            <person name="Liu Z.-J."/>
        </authorList>
    </citation>
    <scope>NUCLEOTIDE SEQUENCE</scope>
    <source>
        <strain evidence="8">CP</strain>
        <tissue evidence="8">Leaves</tissue>
    </source>
</reference>
<evidence type="ECO:0000313" key="8">
    <source>
        <dbReference type="EMBL" id="KAK1307325.1"/>
    </source>
</evidence>
<dbReference type="Gene3D" id="1.10.1420.10">
    <property type="match status" value="1"/>
</dbReference>
<keyword evidence="5" id="KW-0238">DNA-binding</keyword>
<dbReference type="GO" id="GO:0140664">
    <property type="term" value="F:ATP-dependent DNA damage sensor activity"/>
    <property type="evidence" value="ECO:0007669"/>
    <property type="project" value="InterPro"/>
</dbReference>
<dbReference type="InterPro" id="IPR007696">
    <property type="entry name" value="DNA_mismatch_repair_MutS_core"/>
</dbReference>
<dbReference type="FunFam" id="3.40.50.300:FF:001335">
    <property type="entry name" value="DNA mismatch repair protein"/>
    <property type="match status" value="1"/>
</dbReference>
<dbReference type="InterPro" id="IPR036187">
    <property type="entry name" value="DNA_mismatch_repair_MutS_sf"/>
</dbReference>
<dbReference type="InterPro" id="IPR017261">
    <property type="entry name" value="DNA_mismatch_repair_MutS/MSH"/>
</dbReference>
<dbReference type="InterPro" id="IPR007860">
    <property type="entry name" value="DNA_mmatch_repair_MutS_con_dom"/>
</dbReference>
<name>A0AAV9E1C4_ACOCL</name>
<accession>A0AAV9E1C4</accession>
<dbReference type="Proteomes" id="UP001180020">
    <property type="component" value="Unassembled WGS sequence"/>
</dbReference>
<evidence type="ECO:0000256" key="2">
    <source>
        <dbReference type="ARBA" id="ARBA00022741"/>
    </source>
</evidence>
<dbReference type="SUPFAM" id="SSF55271">
    <property type="entry name" value="DNA repair protein MutS, domain I"/>
    <property type="match status" value="1"/>
</dbReference>
<evidence type="ECO:0000256" key="4">
    <source>
        <dbReference type="ARBA" id="ARBA00022840"/>
    </source>
</evidence>
<dbReference type="GO" id="GO:0005524">
    <property type="term" value="F:ATP binding"/>
    <property type="evidence" value="ECO:0007669"/>
    <property type="project" value="UniProtKB-KW"/>
</dbReference>
<reference evidence="8" key="1">
    <citation type="journal article" date="2023" name="Nat. Commun.">
        <title>Diploid and tetraploid genomes of Acorus and the evolution of monocots.</title>
        <authorList>
            <person name="Ma L."/>
            <person name="Liu K.W."/>
            <person name="Li Z."/>
            <person name="Hsiao Y.Y."/>
            <person name="Qi Y."/>
            <person name="Fu T."/>
            <person name="Tang G.D."/>
            <person name="Zhang D."/>
            <person name="Sun W.H."/>
            <person name="Liu D.K."/>
            <person name="Li Y."/>
            <person name="Chen G.Z."/>
            <person name="Liu X.D."/>
            <person name="Liao X.Y."/>
            <person name="Jiang Y.T."/>
            <person name="Yu X."/>
            <person name="Hao Y."/>
            <person name="Huang J."/>
            <person name="Zhao X.W."/>
            <person name="Ke S."/>
            <person name="Chen Y.Y."/>
            <person name="Wu W.L."/>
            <person name="Hsu J.L."/>
            <person name="Lin Y.F."/>
            <person name="Huang M.D."/>
            <person name="Li C.Y."/>
            <person name="Huang L."/>
            <person name="Wang Z.W."/>
            <person name="Zhao X."/>
            <person name="Zhong W.Y."/>
            <person name="Peng D.H."/>
            <person name="Ahmad S."/>
            <person name="Lan S."/>
            <person name="Zhang J.S."/>
            <person name="Tsai W.C."/>
            <person name="Van de Peer Y."/>
            <person name="Liu Z.J."/>
        </authorList>
    </citation>
    <scope>NUCLEOTIDE SEQUENCE</scope>
    <source>
        <strain evidence="8">CP</strain>
    </source>
</reference>
<proteinExistence type="inferred from homology"/>
<dbReference type="GO" id="GO:0006298">
    <property type="term" value="P:mismatch repair"/>
    <property type="evidence" value="ECO:0007669"/>
    <property type="project" value="InterPro"/>
</dbReference>
<dbReference type="Pfam" id="PF00488">
    <property type="entry name" value="MutS_V"/>
    <property type="match status" value="1"/>
</dbReference>
<sequence>MQRQKSILSFLKKPSPDNQSSSSAAAAASGGGSASYCDMLRRQRPPGLPAIPSAALDRRRSRSGAGGSFGSFNASEFGGSRAQPENGQCLNPTCLSGFRANDGCGGLFNNVLMFCVTNEVSLGGMGKFYELYEIDAEIGHKELNWKITFSGVGKCRQVGISESGIDDAVEKLMDRGYKVGRMEQTETSNQAKARGSTAVIQRKLVHVFTPSTTVNSNVGPQAVHLLALKESNCWSEDGSIVYGFAFLDYAALKFWVGSICDDASCSALGTLLLQVSPREVVYESRGLSKEAHKVLQKSSSAGSVAFQLTPLPLNTDFLDATEVKKLVQYKGYFKGSLNSWDSALSDVTHDDVALCALGGLIGHLSRMMLEDALQNGDILPYHVFRSCLRMDAQTLIFRATSQRSQGTLYKYLDHCITASGKRLLRKWICHPLKNVKEINDRLNVVEDLMKHSDVTSIIALYLRKLPDLERLLGRVRASVGSSAALTLPVVGEKVLKQRVKAFGSVVKGLRIGIDLLLILQNGDHTISSLSEVLNLPLLSGNDGLDECLRQFEVSLDDNFPRYQDHTLQDSDAETLNLLIESFIGKVAQWSLAIHALSCLDVLQSFAVAGSFSGHCMSRPVLLPAPPHSSFSHQQNGGPLLNVKGLWHPYALGANESGLVPNDVHLGEDSTGPHPLTLLLTGPNMGGKSTLLRATCLAAILAQLGCFVPCEMCVLSPVDVIFTRLGATDRIMSGESTFFVECAETAAILQNATVDSLVLLDELGRGTSTFDGYAIAYAVFRHLVEKVRCRLLFATHYHPLTKEFASHPNVSLQHMACAFKPKNANSLNGEMEPVFLYRLDPGACPESYGLQVAQMAGIPHNVVEAASKVSQRLKVSLVKNFESSMARSEFSTLHEEWLKTLLAVSKNGTCLDKDDVSDTLYCLWHEMKNPCRIRK</sequence>
<dbReference type="SMART" id="SM00534">
    <property type="entry name" value="MUTSac"/>
    <property type="match status" value="1"/>
</dbReference>
<gene>
    <name evidence="8" type="primary">MSH7</name>
    <name evidence="8" type="ORF">QJS10_CPA10g00533</name>
</gene>
<dbReference type="SMART" id="SM00533">
    <property type="entry name" value="MUTSd"/>
    <property type="match status" value="1"/>
</dbReference>
<dbReference type="Gene3D" id="3.30.420.110">
    <property type="entry name" value="MutS, connector domain"/>
    <property type="match status" value="1"/>
</dbReference>
<dbReference type="PANTHER" id="PTHR11361:SF148">
    <property type="entry name" value="DNA MISMATCH REPAIR PROTEIN MSH6"/>
    <property type="match status" value="1"/>
</dbReference>
<dbReference type="CDD" id="cd03286">
    <property type="entry name" value="ABC_MSH6_euk"/>
    <property type="match status" value="1"/>
</dbReference>
<evidence type="ECO:0000256" key="5">
    <source>
        <dbReference type="ARBA" id="ARBA00023125"/>
    </source>
</evidence>
<dbReference type="SUPFAM" id="SSF52540">
    <property type="entry name" value="P-loop containing nucleoside triphosphate hydrolases"/>
    <property type="match status" value="1"/>
</dbReference>
<dbReference type="InterPro" id="IPR007695">
    <property type="entry name" value="DNA_mismatch_repair_MutS-lik_N"/>
</dbReference>
<comment type="caution">
    <text evidence="8">The sequence shown here is derived from an EMBL/GenBank/DDBJ whole genome shotgun (WGS) entry which is preliminary data.</text>
</comment>
<evidence type="ECO:0000259" key="7">
    <source>
        <dbReference type="PROSITE" id="PS00486"/>
    </source>
</evidence>
<dbReference type="InterPro" id="IPR000432">
    <property type="entry name" value="DNA_mismatch_repair_MutS_C"/>
</dbReference>
<keyword evidence="4" id="KW-0067">ATP-binding</keyword>
<dbReference type="AlphaFoldDB" id="A0AAV9E1C4"/>
<evidence type="ECO:0000256" key="6">
    <source>
        <dbReference type="SAM" id="MobiDB-lite"/>
    </source>
</evidence>
<dbReference type="GO" id="GO:0032301">
    <property type="term" value="C:MutSalpha complex"/>
    <property type="evidence" value="ECO:0007669"/>
    <property type="project" value="TreeGrafter"/>
</dbReference>
<feature type="domain" description="DNA mismatch repair proteins mutS family" evidence="7">
    <location>
        <begin position="755"/>
        <end position="771"/>
    </location>
</feature>
<organism evidence="8 9">
    <name type="scientific">Acorus calamus</name>
    <name type="common">Sweet flag</name>
    <dbReference type="NCBI Taxonomy" id="4465"/>
    <lineage>
        <taxon>Eukaryota</taxon>
        <taxon>Viridiplantae</taxon>
        <taxon>Streptophyta</taxon>
        <taxon>Embryophyta</taxon>
        <taxon>Tracheophyta</taxon>
        <taxon>Spermatophyta</taxon>
        <taxon>Magnoliopsida</taxon>
        <taxon>Liliopsida</taxon>
        <taxon>Acoraceae</taxon>
        <taxon>Acorus</taxon>
    </lineage>
</organism>
<dbReference type="Gene3D" id="3.40.50.300">
    <property type="entry name" value="P-loop containing nucleotide triphosphate hydrolases"/>
    <property type="match status" value="1"/>
</dbReference>
<keyword evidence="2" id="KW-0547">Nucleotide-binding</keyword>
<dbReference type="Gene3D" id="3.40.1170.10">
    <property type="entry name" value="DNA repair protein MutS, domain I"/>
    <property type="match status" value="1"/>
</dbReference>
<dbReference type="InterPro" id="IPR027417">
    <property type="entry name" value="P-loop_NTPase"/>
</dbReference>
<protein>
    <submittedName>
        <fullName evidence="8">DNA mismatch repair protein MSH7</fullName>
    </submittedName>
</protein>
<evidence type="ECO:0000256" key="3">
    <source>
        <dbReference type="ARBA" id="ARBA00022763"/>
    </source>
</evidence>
<dbReference type="EMBL" id="JAUJYO010000010">
    <property type="protein sequence ID" value="KAK1307325.1"/>
    <property type="molecule type" value="Genomic_DNA"/>
</dbReference>
<dbReference type="Pfam" id="PF05188">
    <property type="entry name" value="MutS_II"/>
    <property type="match status" value="1"/>
</dbReference>
<dbReference type="InterPro" id="IPR045076">
    <property type="entry name" value="MutS"/>
</dbReference>
<evidence type="ECO:0000313" key="9">
    <source>
        <dbReference type="Proteomes" id="UP001180020"/>
    </source>
</evidence>